<dbReference type="EMBL" id="FOBF01000011">
    <property type="protein sequence ID" value="SEM25349.1"/>
    <property type="molecule type" value="Genomic_DNA"/>
</dbReference>
<evidence type="ECO:0000256" key="4">
    <source>
        <dbReference type="SAM" id="MobiDB-lite"/>
    </source>
</evidence>
<dbReference type="GO" id="GO:0032259">
    <property type="term" value="P:methylation"/>
    <property type="evidence" value="ECO:0007669"/>
    <property type="project" value="UniProtKB-KW"/>
</dbReference>
<keyword evidence="7" id="KW-1185">Reference proteome</keyword>
<sequence>MQCMRYGYLRSMDNTWTSASGARPAAAYARHTGTLRGVVRHELVARALRTHLPAGPARVLDVGGGDAWQAVRMARDGREVTVLDPDPEMLERARRRLLGEPDAVRARVRLVEGDGEDAPRLAGGGYDAVTCHGVLMYLRDPGPLVDALVAAARPGGLLSVMTKNAAALALRPGLERRWPDALAALTAEDGDASGSRTQPVGTQPVGTEPVGTEPVGTEPGGTEPGRTLPGGAEVGTAREGAARERPVGAGPVEMGNVGVPTRADTVEGLAALLARSGAETVTWYGVRIFTDHLGDEPVPPDVDRVVDAEWEAGRRDPYRRVARQIHLIARARPRPTG</sequence>
<accession>A0A1H7WWU8</accession>
<feature type="domain" description="Methyltransferase type 12" evidence="5">
    <location>
        <begin position="60"/>
        <end position="158"/>
    </location>
</feature>
<dbReference type="CDD" id="cd02440">
    <property type="entry name" value="AdoMet_MTases"/>
    <property type="match status" value="1"/>
</dbReference>
<evidence type="ECO:0000259" key="5">
    <source>
        <dbReference type="Pfam" id="PF08242"/>
    </source>
</evidence>
<dbReference type="InterPro" id="IPR013217">
    <property type="entry name" value="Methyltransf_12"/>
</dbReference>
<keyword evidence="3" id="KW-0949">S-adenosyl-L-methionine</keyword>
<name>A0A1H7WWU8_9ACTN</name>
<evidence type="ECO:0000313" key="7">
    <source>
        <dbReference type="Proteomes" id="UP000198953"/>
    </source>
</evidence>
<dbReference type="AlphaFoldDB" id="A0A1H7WWU8"/>
<evidence type="ECO:0000256" key="2">
    <source>
        <dbReference type="ARBA" id="ARBA00022679"/>
    </source>
</evidence>
<dbReference type="Proteomes" id="UP000198953">
    <property type="component" value="Unassembled WGS sequence"/>
</dbReference>
<keyword evidence="1 6" id="KW-0489">Methyltransferase</keyword>
<evidence type="ECO:0000313" key="6">
    <source>
        <dbReference type="EMBL" id="SEM25349.1"/>
    </source>
</evidence>
<organism evidence="6 7">
    <name type="scientific">Nonomuraea pusilla</name>
    <dbReference type="NCBI Taxonomy" id="46177"/>
    <lineage>
        <taxon>Bacteria</taxon>
        <taxon>Bacillati</taxon>
        <taxon>Actinomycetota</taxon>
        <taxon>Actinomycetes</taxon>
        <taxon>Streptosporangiales</taxon>
        <taxon>Streptosporangiaceae</taxon>
        <taxon>Nonomuraea</taxon>
    </lineage>
</organism>
<dbReference type="STRING" id="46177.SAMN05660976_04614"/>
<dbReference type="Pfam" id="PF08242">
    <property type="entry name" value="Methyltransf_12"/>
    <property type="match status" value="1"/>
</dbReference>
<dbReference type="InterPro" id="IPR029063">
    <property type="entry name" value="SAM-dependent_MTases_sf"/>
</dbReference>
<dbReference type="PANTHER" id="PTHR43464">
    <property type="entry name" value="METHYLTRANSFERASE"/>
    <property type="match status" value="1"/>
</dbReference>
<dbReference type="GO" id="GO:0008168">
    <property type="term" value="F:methyltransferase activity"/>
    <property type="evidence" value="ECO:0007669"/>
    <property type="project" value="UniProtKB-KW"/>
</dbReference>
<feature type="compositionally biased region" description="Low complexity" evidence="4">
    <location>
        <begin position="204"/>
        <end position="217"/>
    </location>
</feature>
<gene>
    <name evidence="6" type="ORF">SAMN05660976_04614</name>
</gene>
<protein>
    <submittedName>
        <fullName evidence="6">Methyltransferase domain-containing protein</fullName>
    </submittedName>
</protein>
<feature type="region of interest" description="Disordered" evidence="4">
    <location>
        <begin position="188"/>
        <end position="233"/>
    </location>
</feature>
<reference evidence="6 7" key="1">
    <citation type="submission" date="2016-10" db="EMBL/GenBank/DDBJ databases">
        <authorList>
            <person name="de Groot N.N."/>
        </authorList>
    </citation>
    <scope>NUCLEOTIDE SEQUENCE [LARGE SCALE GENOMIC DNA]</scope>
    <source>
        <strain evidence="6 7">DSM 43357</strain>
    </source>
</reference>
<dbReference type="Gene3D" id="3.40.50.150">
    <property type="entry name" value="Vaccinia Virus protein VP39"/>
    <property type="match status" value="1"/>
</dbReference>
<evidence type="ECO:0000256" key="1">
    <source>
        <dbReference type="ARBA" id="ARBA00022603"/>
    </source>
</evidence>
<dbReference type="PANTHER" id="PTHR43464:SF19">
    <property type="entry name" value="UBIQUINONE BIOSYNTHESIS O-METHYLTRANSFERASE, MITOCHONDRIAL"/>
    <property type="match status" value="1"/>
</dbReference>
<keyword evidence="2 6" id="KW-0808">Transferase</keyword>
<evidence type="ECO:0000256" key="3">
    <source>
        <dbReference type="ARBA" id="ARBA00022691"/>
    </source>
</evidence>
<proteinExistence type="predicted"/>
<dbReference type="SUPFAM" id="SSF53335">
    <property type="entry name" value="S-adenosyl-L-methionine-dependent methyltransferases"/>
    <property type="match status" value="1"/>
</dbReference>